<evidence type="ECO:0000256" key="8">
    <source>
        <dbReference type="ARBA" id="ARBA00022967"/>
    </source>
</evidence>
<keyword evidence="13 16" id="KW-0830">Ubiquinone</keyword>
<evidence type="ECO:0000256" key="6">
    <source>
        <dbReference type="ARBA" id="ARBA00022643"/>
    </source>
</evidence>
<keyword evidence="14 16" id="KW-0472">Membrane</keyword>
<keyword evidence="4 16" id="KW-0597">Phosphoprotein</keyword>
<evidence type="ECO:0000256" key="17">
    <source>
        <dbReference type="PIRNR" id="PIRNR009437"/>
    </source>
</evidence>
<comment type="function">
    <text evidence="16">NQR complex catalyzes the reduction of ubiquinone-1 to ubiquinol by two successive reactions, coupled with the transport of Na(+) ions from the cytoplasm to the periplasm. NqrA to NqrE are probably involved in the second step, the conversion of ubisemiquinone to ubiquinol.</text>
</comment>
<evidence type="ECO:0000256" key="2">
    <source>
        <dbReference type="ARBA" id="ARBA00022475"/>
    </source>
</evidence>
<dbReference type="Pfam" id="PF04205">
    <property type="entry name" value="FMN_bind"/>
    <property type="match status" value="1"/>
</dbReference>
<dbReference type="InterPro" id="IPR010204">
    <property type="entry name" value="NqrC"/>
</dbReference>
<comment type="caution">
    <text evidence="16">Lacks conserved residue(s) required for the propagation of feature annotation.</text>
</comment>
<evidence type="ECO:0000256" key="5">
    <source>
        <dbReference type="ARBA" id="ARBA00022630"/>
    </source>
</evidence>
<gene>
    <name evidence="16" type="primary">nqrC</name>
    <name evidence="19" type="ORF">HNV10_08050</name>
</gene>
<keyword evidence="2 16" id="KW-1003">Cell membrane</keyword>
<evidence type="ECO:0000256" key="9">
    <source>
        <dbReference type="ARBA" id="ARBA00022989"/>
    </source>
</evidence>
<dbReference type="InterPro" id="IPR007329">
    <property type="entry name" value="FMN-bd"/>
</dbReference>
<sequence length="269" mass="29866">MAVNTDKNSYTILFAIAMVVVVGSLLAFTASSLKPNIDENKRMEKQQNILYAMGINGNEGSGDITFVSTDVVADEFSSNISEQLVLEYKDGKIINQYTRQEFMDSTDEDKGIEPYLIDIKKQQTRAKEGKSRYLPLFVGQQDGKIVYVAPIRGKGLWDAIWGFVALDKDMIVKGTFFDHAGETPGLGANIKQRYFMDDFYGEELLTDAGVFKGISVAKGNNDPKNEIKDDYEVDALAGATITGDGVSAMIKKDLKLYLPFFQNLKTKTN</sequence>
<keyword evidence="7 16" id="KW-0812">Transmembrane</keyword>
<keyword evidence="6 16" id="KW-0288">FMN</keyword>
<dbReference type="EC" id="7.2.1.1" evidence="16 17"/>
<keyword evidence="10 16" id="KW-0520">NAD</keyword>
<comment type="similarity">
    <text evidence="16 17">Belongs to the NqrC family.</text>
</comment>
<feature type="transmembrane region" description="Helical" evidence="16">
    <location>
        <begin position="12"/>
        <end position="33"/>
    </location>
</feature>
<evidence type="ECO:0000256" key="14">
    <source>
        <dbReference type="ARBA" id="ARBA00023136"/>
    </source>
</evidence>
<evidence type="ECO:0000313" key="19">
    <source>
        <dbReference type="EMBL" id="NRD23189.1"/>
    </source>
</evidence>
<evidence type="ECO:0000256" key="10">
    <source>
        <dbReference type="ARBA" id="ARBA00023027"/>
    </source>
</evidence>
<keyword evidence="1 16" id="KW-0813">Transport</keyword>
<dbReference type="NCBIfam" id="TIGR01938">
    <property type="entry name" value="nqrC"/>
    <property type="match status" value="1"/>
</dbReference>
<protein>
    <recommendedName>
        <fullName evidence="16 17">Na(+)-translocating NADH-quinone reductase subunit C</fullName>
        <shortName evidence="16 17">Na(+)-NQR subunit C</shortName>
        <shortName evidence="16 17">Na(+)-translocating NQR subunit C</shortName>
        <ecNumber evidence="16 17">7.2.1.1</ecNumber>
    </recommendedName>
    <alternativeName>
        <fullName evidence="16 17">NQR complex subunit C</fullName>
    </alternativeName>
    <alternativeName>
        <fullName evidence="16 17">NQR-1 subunit C</fullName>
    </alternativeName>
</protein>
<dbReference type="PIRSF" id="PIRSF009437">
    <property type="entry name" value="NQR-1_subunit_C"/>
    <property type="match status" value="1"/>
</dbReference>
<evidence type="ECO:0000256" key="16">
    <source>
        <dbReference type="HAMAP-Rule" id="MF_00427"/>
    </source>
</evidence>
<dbReference type="NCBIfam" id="NF003753">
    <property type="entry name" value="PRK05346.2-4"/>
    <property type="match status" value="1"/>
</dbReference>
<keyword evidence="15 16" id="KW-0739">Sodium transport</keyword>
<dbReference type="RefSeq" id="WP_173300821.1">
    <property type="nucleotide sequence ID" value="NZ_JABRWQ010000003.1"/>
</dbReference>
<evidence type="ECO:0000313" key="20">
    <source>
        <dbReference type="Proteomes" id="UP000805085"/>
    </source>
</evidence>
<keyword evidence="3" id="KW-0997">Cell inner membrane</keyword>
<proteinExistence type="inferred from homology"/>
<comment type="caution">
    <text evidence="19">The sequence shown here is derived from an EMBL/GenBank/DDBJ whole genome shotgun (WGS) entry which is preliminary data.</text>
</comment>
<evidence type="ECO:0000256" key="12">
    <source>
        <dbReference type="ARBA" id="ARBA00023065"/>
    </source>
</evidence>
<keyword evidence="12 16" id="KW-0406">Ion transport</keyword>
<dbReference type="PANTHER" id="PTHR37838:SF1">
    <property type="entry name" value="NA(+)-TRANSLOCATING NADH-QUINONE REDUCTASE SUBUNIT C"/>
    <property type="match status" value="1"/>
</dbReference>
<dbReference type="PANTHER" id="PTHR37838">
    <property type="entry name" value="NA(+)-TRANSLOCATING NADH-QUINONE REDUCTASE SUBUNIT C"/>
    <property type="match status" value="1"/>
</dbReference>
<organism evidence="19 20">
    <name type="scientific">Winogradskyella litoriviva</name>
    <dbReference type="NCBI Taxonomy" id="1220182"/>
    <lineage>
        <taxon>Bacteria</taxon>
        <taxon>Pseudomonadati</taxon>
        <taxon>Bacteroidota</taxon>
        <taxon>Flavobacteriia</taxon>
        <taxon>Flavobacteriales</taxon>
        <taxon>Flavobacteriaceae</taxon>
        <taxon>Winogradskyella</taxon>
    </lineage>
</organism>
<keyword evidence="5 16" id="KW-0285">Flavoprotein</keyword>
<evidence type="ECO:0000256" key="3">
    <source>
        <dbReference type="ARBA" id="ARBA00022519"/>
    </source>
</evidence>
<name>A0ABX2E3W5_9FLAO</name>
<comment type="subunit">
    <text evidence="16 17">Composed of six subunits; NqrA, NqrB, NqrC, NqrD, NqrE and NqrF.</text>
</comment>
<comment type="subcellular location">
    <subcellularLocation>
        <location evidence="16">Cell membrane</location>
        <topology evidence="16">Single-pass membrane protein</topology>
    </subcellularLocation>
</comment>
<evidence type="ECO:0000256" key="1">
    <source>
        <dbReference type="ARBA" id="ARBA00022448"/>
    </source>
</evidence>
<evidence type="ECO:0000259" key="18">
    <source>
        <dbReference type="SMART" id="SM00900"/>
    </source>
</evidence>
<evidence type="ECO:0000256" key="7">
    <source>
        <dbReference type="ARBA" id="ARBA00022692"/>
    </source>
</evidence>
<comment type="catalytic activity">
    <reaction evidence="16 17">
        <text>a ubiquinone + n Na(+)(in) + NADH + H(+) = a ubiquinol + n Na(+)(out) + NAD(+)</text>
        <dbReference type="Rhea" id="RHEA:47748"/>
        <dbReference type="Rhea" id="RHEA-COMP:9565"/>
        <dbReference type="Rhea" id="RHEA-COMP:9566"/>
        <dbReference type="ChEBI" id="CHEBI:15378"/>
        <dbReference type="ChEBI" id="CHEBI:16389"/>
        <dbReference type="ChEBI" id="CHEBI:17976"/>
        <dbReference type="ChEBI" id="CHEBI:29101"/>
        <dbReference type="ChEBI" id="CHEBI:57540"/>
        <dbReference type="ChEBI" id="CHEBI:57945"/>
        <dbReference type="EC" id="7.2.1.1"/>
    </reaction>
</comment>
<keyword evidence="11 16" id="KW-0915">Sodium</keyword>
<dbReference type="SMART" id="SM00900">
    <property type="entry name" value="FMN_bind"/>
    <property type="match status" value="1"/>
</dbReference>
<evidence type="ECO:0000256" key="15">
    <source>
        <dbReference type="ARBA" id="ARBA00023201"/>
    </source>
</evidence>
<feature type="domain" description="FMN-binding" evidence="18">
    <location>
        <begin position="155"/>
        <end position="257"/>
    </location>
</feature>
<comment type="cofactor">
    <cofactor evidence="16 17">
        <name>FMN</name>
        <dbReference type="ChEBI" id="CHEBI:58210"/>
    </cofactor>
</comment>
<keyword evidence="9 16" id="KW-1133">Transmembrane helix</keyword>
<dbReference type="Proteomes" id="UP000805085">
    <property type="component" value="Unassembled WGS sequence"/>
</dbReference>
<accession>A0ABX2E3W5</accession>
<dbReference type="EMBL" id="JABRWQ010000003">
    <property type="protein sequence ID" value="NRD23189.1"/>
    <property type="molecule type" value="Genomic_DNA"/>
</dbReference>
<evidence type="ECO:0000256" key="13">
    <source>
        <dbReference type="ARBA" id="ARBA00023075"/>
    </source>
</evidence>
<reference evidence="19 20" key="1">
    <citation type="journal article" date="2015" name="Int. J. Syst. Evol. Microbiol.">
        <title>Winogradskyella litoriviva sp. nov., isolated from coastal seawater.</title>
        <authorList>
            <person name="Nedashkovskaya O.I."/>
            <person name="Kukhlevskiy A.D."/>
            <person name="Zhukova N.V."/>
            <person name="Kim S.J."/>
            <person name="Rhee S.K."/>
            <person name="Mikhailov V.V."/>
        </authorList>
    </citation>
    <scope>NUCLEOTIDE SEQUENCE [LARGE SCALE GENOMIC DNA]</scope>
    <source>
        <strain evidence="19 20">KMM6491</strain>
    </source>
</reference>
<keyword evidence="8 16" id="KW-1278">Translocase</keyword>
<evidence type="ECO:0000256" key="11">
    <source>
        <dbReference type="ARBA" id="ARBA00023053"/>
    </source>
</evidence>
<evidence type="ECO:0000256" key="4">
    <source>
        <dbReference type="ARBA" id="ARBA00022553"/>
    </source>
</evidence>
<feature type="modified residue" description="FMN phosphoryl threonine" evidence="16">
    <location>
        <position position="240"/>
    </location>
</feature>
<keyword evidence="20" id="KW-1185">Reference proteome</keyword>
<dbReference type="HAMAP" id="MF_00427">
    <property type="entry name" value="NqrC"/>
    <property type="match status" value="1"/>
</dbReference>